<dbReference type="GO" id="GO:0016829">
    <property type="term" value="F:lyase activity"/>
    <property type="evidence" value="ECO:0007669"/>
    <property type="project" value="UniProtKB-KW"/>
</dbReference>
<dbReference type="PANTHER" id="PTHR12697:SF5">
    <property type="entry name" value="DEOXYHYPUSINE HYDROXYLASE"/>
    <property type="match status" value="1"/>
</dbReference>
<dbReference type="Pfam" id="PF03130">
    <property type="entry name" value="HEAT_PBS"/>
    <property type="match status" value="2"/>
</dbReference>
<sequence precursor="true">MWKCSLQRYLVLIVVLVVTAAMQSATESVAQEAELIAVLRSDAGLQEKSAACRQLARIGTKEAVPALAELLADEELSHMARYALEPITDPSVNEALRDALGNTQGRPQLGVIGSLGVRRDTKAVEPLSEWLETAETAQAAARAIGNIGTPTAAEALQKALPNTTEDNQMAICEGLLRCAEALAAEGEPESSQAIYDELRGRSDVPPAVRAAALRGAILARGSEGIPLLVEALHGDDYGLAAAAVRAAMESPGREVTDALVTELPKTSSERKGLLILALADRGESRVLPAVLDVATSDEGPLRLLAFRALKRIGDASCVPPLLDAAAGDSDEVSQAAIESLESLQGKTVDGQIVGRISDAQGKMRQVLIGLAGQRRIAAAAPALWQAVEDPDANVRVAALVSLGNVMEPADLPKLISRLATTRDTAEAAALDQAIRDVCLRAEDQEAVAAKLAETLATADPAVKGRILDTLNIVGGTNSLAAVASAARDGDELLRDEAFRVLGSWKSADAAPLLLELFHAESNPKFKIRAVRAYIRIARQFDMPAETRAAMCRTALATATRDADKQLVLEVLLRYPSQEMQAIALEAAHDPALKDQAMLVVMGMASKGINRAELGKALAQAGQTPVELEIIKAEYGADKKIKDVTATLRKYAKSYRIIFLPSESYNTTFGGDPAQGVVKQLKIKYRIDGKEAEVTLNENATIILPLPK</sequence>
<comment type="caution">
    <text evidence="2">The sequence shown here is derived from an EMBL/GenBank/DDBJ whole genome shotgun (WGS) entry which is preliminary data.</text>
</comment>
<dbReference type="Gene3D" id="1.25.10.10">
    <property type="entry name" value="Leucine-rich Repeat Variant"/>
    <property type="match status" value="4"/>
</dbReference>
<dbReference type="AlphaFoldDB" id="A0A5C6DE07"/>
<dbReference type="RefSeq" id="WP_197231463.1">
    <property type="nucleotide sequence ID" value="NZ_SJPV01000007.1"/>
</dbReference>
<protein>
    <submittedName>
        <fullName evidence="2">Putative lyase</fullName>
    </submittedName>
</protein>
<dbReference type="InterPro" id="IPR011989">
    <property type="entry name" value="ARM-like"/>
</dbReference>
<evidence type="ECO:0000256" key="1">
    <source>
        <dbReference type="SAM" id="SignalP"/>
    </source>
</evidence>
<organism evidence="2 3">
    <name type="scientific">Novipirellula artificiosorum</name>
    <dbReference type="NCBI Taxonomy" id="2528016"/>
    <lineage>
        <taxon>Bacteria</taxon>
        <taxon>Pseudomonadati</taxon>
        <taxon>Planctomycetota</taxon>
        <taxon>Planctomycetia</taxon>
        <taxon>Pirellulales</taxon>
        <taxon>Pirellulaceae</taxon>
        <taxon>Novipirellula</taxon>
    </lineage>
</organism>
<reference evidence="2 3" key="1">
    <citation type="submission" date="2019-02" db="EMBL/GenBank/DDBJ databases">
        <title>Deep-cultivation of Planctomycetes and their phenomic and genomic characterization uncovers novel biology.</title>
        <authorList>
            <person name="Wiegand S."/>
            <person name="Jogler M."/>
            <person name="Boedeker C."/>
            <person name="Pinto D."/>
            <person name="Vollmers J."/>
            <person name="Rivas-Marin E."/>
            <person name="Kohn T."/>
            <person name="Peeters S.H."/>
            <person name="Heuer A."/>
            <person name="Rast P."/>
            <person name="Oberbeckmann S."/>
            <person name="Bunk B."/>
            <person name="Jeske O."/>
            <person name="Meyerdierks A."/>
            <person name="Storesund J.E."/>
            <person name="Kallscheuer N."/>
            <person name="Luecker S."/>
            <person name="Lage O.M."/>
            <person name="Pohl T."/>
            <person name="Merkel B.J."/>
            <person name="Hornburger P."/>
            <person name="Mueller R.-W."/>
            <person name="Bruemmer F."/>
            <person name="Labrenz M."/>
            <person name="Spormann A.M."/>
            <person name="Op Den Camp H."/>
            <person name="Overmann J."/>
            <person name="Amann R."/>
            <person name="Jetten M.S.M."/>
            <person name="Mascher T."/>
            <person name="Medema M.H."/>
            <person name="Devos D.P."/>
            <person name="Kaster A.-K."/>
            <person name="Ovreas L."/>
            <person name="Rohde M."/>
            <person name="Galperin M.Y."/>
            <person name="Jogler C."/>
        </authorList>
    </citation>
    <scope>NUCLEOTIDE SEQUENCE [LARGE SCALE GENOMIC DNA]</scope>
    <source>
        <strain evidence="2 3">Poly41</strain>
    </source>
</reference>
<dbReference type="InterPro" id="IPR004155">
    <property type="entry name" value="PBS_lyase_HEAT"/>
</dbReference>
<keyword evidence="3" id="KW-1185">Reference proteome</keyword>
<accession>A0A5C6DE07</accession>
<keyword evidence="1" id="KW-0732">Signal</keyword>
<gene>
    <name evidence="2" type="ORF">Poly41_41740</name>
</gene>
<dbReference type="InterPro" id="IPR011030">
    <property type="entry name" value="Lipovitellin_superhlx_dom"/>
</dbReference>
<dbReference type="EMBL" id="SJPV01000007">
    <property type="protein sequence ID" value="TWU35030.1"/>
    <property type="molecule type" value="Genomic_DNA"/>
</dbReference>
<dbReference type="SMART" id="SM00567">
    <property type="entry name" value="EZ_HEAT"/>
    <property type="match status" value="7"/>
</dbReference>
<keyword evidence="2" id="KW-0456">Lyase</keyword>
<feature type="chain" id="PRO_5022904569" evidence="1">
    <location>
        <begin position="21"/>
        <end position="707"/>
    </location>
</feature>
<proteinExistence type="predicted"/>
<dbReference type="InterPro" id="IPR016024">
    <property type="entry name" value="ARM-type_fold"/>
</dbReference>
<dbReference type="PANTHER" id="PTHR12697">
    <property type="entry name" value="PBS LYASE HEAT-LIKE PROTEIN"/>
    <property type="match status" value="1"/>
</dbReference>
<dbReference type="SUPFAM" id="SSF48431">
    <property type="entry name" value="Lipovitellin-phosvitin complex, superhelical domain"/>
    <property type="match status" value="1"/>
</dbReference>
<evidence type="ECO:0000313" key="2">
    <source>
        <dbReference type="EMBL" id="TWU35030.1"/>
    </source>
</evidence>
<feature type="signal peptide" evidence="1">
    <location>
        <begin position="1"/>
        <end position="20"/>
    </location>
</feature>
<dbReference type="SUPFAM" id="SSF48371">
    <property type="entry name" value="ARM repeat"/>
    <property type="match status" value="1"/>
</dbReference>
<name>A0A5C6DE07_9BACT</name>
<evidence type="ECO:0000313" key="3">
    <source>
        <dbReference type="Proteomes" id="UP000319143"/>
    </source>
</evidence>
<dbReference type="GO" id="GO:0016491">
    <property type="term" value="F:oxidoreductase activity"/>
    <property type="evidence" value="ECO:0007669"/>
    <property type="project" value="TreeGrafter"/>
</dbReference>
<dbReference type="Pfam" id="PF13646">
    <property type="entry name" value="HEAT_2"/>
    <property type="match status" value="3"/>
</dbReference>
<dbReference type="Proteomes" id="UP000319143">
    <property type="component" value="Unassembled WGS sequence"/>
</dbReference>